<dbReference type="InterPro" id="IPR051064">
    <property type="entry name" value="SEC14/CRAL-TRIO_domain"/>
</dbReference>
<dbReference type="AlphaFoldDB" id="A0A836HN67"/>
<dbReference type="Pfam" id="PF00650">
    <property type="entry name" value="CRAL_TRIO"/>
    <property type="match status" value="1"/>
</dbReference>
<dbReference type="CDD" id="cd00170">
    <property type="entry name" value="SEC14"/>
    <property type="match status" value="1"/>
</dbReference>
<dbReference type="GO" id="GO:0005737">
    <property type="term" value="C:cytoplasm"/>
    <property type="evidence" value="ECO:0007669"/>
    <property type="project" value="TreeGrafter"/>
</dbReference>
<dbReference type="PANTHER" id="PTHR23324">
    <property type="entry name" value="SEC14 RELATED PROTEIN"/>
    <property type="match status" value="1"/>
</dbReference>
<dbReference type="KEGG" id="phet:94288589"/>
<dbReference type="InterPro" id="IPR036865">
    <property type="entry name" value="CRAL-TRIO_dom_sf"/>
</dbReference>
<evidence type="ECO:0000259" key="1">
    <source>
        <dbReference type="PROSITE" id="PS50191"/>
    </source>
</evidence>
<evidence type="ECO:0000313" key="3">
    <source>
        <dbReference type="Proteomes" id="UP000674318"/>
    </source>
</evidence>
<dbReference type="PROSITE" id="PS50191">
    <property type="entry name" value="CRAL_TRIO"/>
    <property type="match status" value="1"/>
</dbReference>
<dbReference type="Gene3D" id="3.40.525.10">
    <property type="entry name" value="CRAL-TRIO lipid binding domain"/>
    <property type="match status" value="1"/>
</dbReference>
<accession>A0A836HN67</accession>
<comment type="caution">
    <text evidence="2">The sequence shown here is derived from an EMBL/GenBank/DDBJ whole genome shotgun (WGS) entry which is preliminary data.</text>
</comment>
<dbReference type="InterPro" id="IPR036598">
    <property type="entry name" value="GOLD_dom_sf"/>
</dbReference>
<dbReference type="GeneID" id="94288589"/>
<feature type="domain" description="CRAL-TRIO" evidence="1">
    <location>
        <begin position="132"/>
        <end position="326"/>
    </location>
</feature>
<protein>
    <recommendedName>
        <fullName evidence="1">CRAL-TRIO domain-containing protein</fullName>
    </recommendedName>
</protein>
<dbReference type="Proteomes" id="UP000674318">
    <property type="component" value="Chromosome 32"/>
</dbReference>
<dbReference type="SUPFAM" id="SSF52087">
    <property type="entry name" value="CRAL/TRIO domain"/>
    <property type="match status" value="1"/>
</dbReference>
<keyword evidence="3" id="KW-1185">Reference proteome</keyword>
<dbReference type="Gene3D" id="2.60.120.680">
    <property type="entry name" value="GOLD domain"/>
    <property type="match status" value="1"/>
</dbReference>
<dbReference type="OrthoDB" id="1434354at2759"/>
<proteinExistence type="predicted"/>
<gene>
    <name evidence="2" type="ORF">JKF63_02487</name>
</gene>
<evidence type="ECO:0000313" key="2">
    <source>
        <dbReference type="EMBL" id="KAG5496186.1"/>
    </source>
</evidence>
<dbReference type="InterPro" id="IPR001251">
    <property type="entry name" value="CRAL-TRIO_dom"/>
</dbReference>
<dbReference type="EMBL" id="JAFJZO010000032">
    <property type="protein sequence ID" value="KAG5496186.1"/>
    <property type="molecule type" value="Genomic_DNA"/>
</dbReference>
<dbReference type="RefSeq" id="XP_067754669.1">
    <property type="nucleotide sequence ID" value="XM_067898512.1"/>
</dbReference>
<sequence>MPTFALEPVPLFQPITAKSDERITKFLEVMREQYRLDLPLLFQRVADRGTSDLPTPQNDLRLMAYAFLVARKWSVKDAVRMAHDACRFWDTFHFSEYSPFPSGFSLCGYDQATVAAVTMQPFQTTNTALYRCMQTMTPLVHAGFHYWDRRGLPVLYWLLGRMDTHSVLREVKPHVPVGTSIREFFQLFGGGIVDLGWTLCNYQDAFLTAHPNAGIDMGAPRRNFCTVVVDCRGLNYKMINRQLLEETKRTLLQMSCVFADFIHRIVLVNCPPMVRFAYRLLQSALNDGVQKKMTFVSPENTTAALDSVIGLERVPAFLGGSCSCKGGCIASYNPKAAFTAKEFGGEGDVSTEDITVSPGKRHEKVFELRKGEEVIWEFSTTKGTDLRFSVMFYPLQQGVTTQTKHGKMKMSIDTTVKGTISQNPVVKQEKLKDGADSYVAPLDGILQLVWDNSKSIVSAKGIQMRVYKSEAVMALMDEYN</sequence>
<dbReference type="SUPFAM" id="SSF101576">
    <property type="entry name" value="Supernatant protein factor (SPF), C-terminal domain"/>
    <property type="match status" value="1"/>
</dbReference>
<name>A0A836HN67_9TRYP</name>
<reference evidence="2 3" key="1">
    <citation type="submission" date="2021-02" db="EMBL/GenBank/DDBJ databases">
        <title>Porcisia hertigi Genome sequencing and assembly.</title>
        <authorList>
            <person name="Almutairi H."/>
            <person name="Gatherer D."/>
        </authorList>
    </citation>
    <scope>NUCLEOTIDE SEQUENCE [LARGE SCALE GENOMIC DNA]</scope>
    <source>
        <strain evidence="2 3">C119</strain>
    </source>
</reference>
<dbReference type="PANTHER" id="PTHR23324:SF83">
    <property type="entry name" value="SEC14-LIKE PROTEIN 2"/>
    <property type="match status" value="1"/>
</dbReference>
<organism evidence="2 3">
    <name type="scientific">Porcisia hertigi</name>
    <dbReference type="NCBI Taxonomy" id="2761500"/>
    <lineage>
        <taxon>Eukaryota</taxon>
        <taxon>Discoba</taxon>
        <taxon>Euglenozoa</taxon>
        <taxon>Kinetoplastea</taxon>
        <taxon>Metakinetoplastina</taxon>
        <taxon>Trypanosomatida</taxon>
        <taxon>Trypanosomatidae</taxon>
        <taxon>Leishmaniinae</taxon>
        <taxon>Porcisia</taxon>
    </lineage>
</organism>